<sequence length="244" mass="26079">MVRVGAKRERPCMLVLHVALRAAALPSTEGLRLGDEWGSPSVSLRERFLWKTSATAEVYAKAVIRSVRAYWHLLGGVRYAIPDALALVSAVWEDIDIATPAAKTAAPEGGSAEGASSLAYPSASTTTPGILCSKQKRRQRGSATQRRSGVLRCAVRLSRSVYGDAGAVHMLRAACACVTQATVAVPVSQMIADDGAAMAVTDVSKNSAQRTRRGRAEEDVGDFIEQTCHTAVRVARVEHVLRSH</sequence>
<accession>A0A836HGY2</accession>
<keyword evidence="3" id="KW-1185">Reference proteome</keyword>
<proteinExistence type="predicted"/>
<evidence type="ECO:0000313" key="3">
    <source>
        <dbReference type="Proteomes" id="UP000674143"/>
    </source>
</evidence>
<dbReference type="EMBL" id="JAFHLR010000009">
    <property type="protein sequence ID" value="KAG5486017.1"/>
    <property type="molecule type" value="Genomic_DNA"/>
</dbReference>
<dbReference type="KEGG" id="loi:92362571"/>
<dbReference type="Proteomes" id="UP000674143">
    <property type="component" value="Unassembled WGS sequence"/>
</dbReference>
<dbReference type="RefSeq" id="XP_067065348.1">
    <property type="nucleotide sequence ID" value="XM_067208637.1"/>
</dbReference>
<reference evidence="3" key="1">
    <citation type="journal article" date="2021" name="Microbiol. Resour. Announc.">
        <title>LGAAP: Leishmaniinae Genome Assembly and Annotation Pipeline.</title>
        <authorList>
            <person name="Almutairi H."/>
            <person name="Urbaniak M.D."/>
            <person name="Bates M.D."/>
            <person name="Jariyapan N."/>
            <person name="Kwakye-Nuako G."/>
            <person name="Thomaz-Soccol V."/>
            <person name="Al-Salem W.S."/>
            <person name="Dillon R.J."/>
            <person name="Bates P.A."/>
            <person name="Gatherer D."/>
        </authorList>
    </citation>
    <scope>NUCLEOTIDE SEQUENCE [LARGE SCALE GENOMIC DNA]</scope>
</reference>
<evidence type="ECO:0000313" key="2">
    <source>
        <dbReference type="EMBL" id="KAG5486017.1"/>
    </source>
</evidence>
<gene>
    <name evidence="2" type="ORF">LSCM4_06723</name>
</gene>
<dbReference type="GeneID" id="92362571"/>
<protein>
    <submittedName>
        <fullName evidence="2">Uncharacterized protein</fullName>
    </submittedName>
</protein>
<dbReference type="AlphaFoldDB" id="A0A836HGY2"/>
<evidence type="ECO:0000256" key="1">
    <source>
        <dbReference type="SAM" id="MobiDB-lite"/>
    </source>
</evidence>
<feature type="region of interest" description="Disordered" evidence="1">
    <location>
        <begin position="105"/>
        <end position="144"/>
    </location>
</feature>
<organism evidence="2 3">
    <name type="scientific">Leishmania orientalis</name>
    <dbReference type="NCBI Taxonomy" id="2249476"/>
    <lineage>
        <taxon>Eukaryota</taxon>
        <taxon>Discoba</taxon>
        <taxon>Euglenozoa</taxon>
        <taxon>Kinetoplastea</taxon>
        <taxon>Metakinetoplastina</taxon>
        <taxon>Trypanosomatida</taxon>
        <taxon>Trypanosomatidae</taxon>
        <taxon>Leishmaniinae</taxon>
        <taxon>Leishmania</taxon>
    </lineage>
</organism>
<name>A0A836HGY2_9TRYP</name>
<comment type="caution">
    <text evidence="2">The sequence shown here is derived from an EMBL/GenBank/DDBJ whole genome shotgun (WGS) entry which is preliminary data.</text>
</comment>
<reference evidence="3" key="2">
    <citation type="journal article" date="2021" name="Sci. Data">
        <title>Chromosome-scale genome sequencing, assembly and annotation of six genomes from subfamily Leishmaniinae.</title>
        <authorList>
            <person name="Almutairi H."/>
            <person name="Urbaniak M.D."/>
            <person name="Bates M.D."/>
            <person name="Jariyapan N."/>
            <person name="Kwakye-Nuako G."/>
            <person name="Thomaz Soccol V."/>
            <person name="Al-Salem W.S."/>
            <person name="Dillon R.J."/>
            <person name="Bates P.A."/>
            <person name="Gatherer D."/>
        </authorList>
    </citation>
    <scope>NUCLEOTIDE SEQUENCE [LARGE SCALE GENOMIC DNA]</scope>
</reference>
<feature type="compositionally biased region" description="Low complexity" evidence="1">
    <location>
        <begin position="105"/>
        <end position="119"/>
    </location>
</feature>